<dbReference type="PANTHER" id="PTHR21197">
    <property type="entry name" value="UDP-GALACTOPYRANOSE MUTASE"/>
    <property type="match status" value="1"/>
</dbReference>
<name>A0A844Z2S3_9SPHN</name>
<dbReference type="NCBIfam" id="NF005545">
    <property type="entry name" value="PRK07208.1-1"/>
    <property type="match status" value="1"/>
</dbReference>
<dbReference type="PANTHER" id="PTHR21197:SF0">
    <property type="entry name" value="UDP-GALACTOPYRANOSE MUTASE"/>
    <property type="match status" value="1"/>
</dbReference>
<evidence type="ECO:0000313" key="3">
    <source>
        <dbReference type="Proteomes" id="UP000460290"/>
    </source>
</evidence>
<dbReference type="EMBL" id="WTYZ01000001">
    <property type="protein sequence ID" value="MXO82235.1"/>
    <property type="molecule type" value="Genomic_DNA"/>
</dbReference>
<protein>
    <submittedName>
        <fullName evidence="2">NAD(P)-binding protein</fullName>
    </submittedName>
</protein>
<evidence type="ECO:0000313" key="2">
    <source>
        <dbReference type="EMBL" id="MXO82235.1"/>
    </source>
</evidence>
<organism evidence="2 3">
    <name type="scientific">Pontixanthobacter aestiaquae</name>
    <dbReference type="NCBI Taxonomy" id="1509367"/>
    <lineage>
        <taxon>Bacteria</taxon>
        <taxon>Pseudomonadati</taxon>
        <taxon>Pseudomonadota</taxon>
        <taxon>Alphaproteobacteria</taxon>
        <taxon>Sphingomonadales</taxon>
        <taxon>Erythrobacteraceae</taxon>
        <taxon>Pontixanthobacter</taxon>
    </lineage>
</organism>
<comment type="caution">
    <text evidence="2">The sequence shown here is derived from an EMBL/GenBank/DDBJ whole genome shotgun (WGS) entry which is preliminary data.</text>
</comment>
<gene>
    <name evidence="2" type="ORF">GRI35_02455</name>
</gene>
<dbReference type="GO" id="GO:0005829">
    <property type="term" value="C:cytosol"/>
    <property type="evidence" value="ECO:0007669"/>
    <property type="project" value="TreeGrafter"/>
</dbReference>
<dbReference type="Gene3D" id="3.50.50.60">
    <property type="entry name" value="FAD/NAD(P)-binding domain"/>
    <property type="match status" value="1"/>
</dbReference>
<proteinExistence type="predicted"/>
<accession>A0A844Z2S3</accession>
<sequence>MTDTAAKDLNVDVAIIGAGPAGLTAGYLLTKQGKTVAIIEKDETYVGGISRTVEHEGYRFDIGGHRFFSKSQQVVDLWNEILPDDFIQRPRMSRIYYEGKFYSYPLRAFEALHNLGILRSTACMVSYLRYKLFPIAEVKSFEDWTTNQFGKKLYSIFFKTYTEKVWGMPCDEMSADWAAQRIKGLSLWSAVVDGLKRSMGLNKKPNDGQAAKTLLETFRYPRLGPGMMWDAARDKIIAAGGTIVMGHGLEQLASDGNGGWRMSATSKDGGKIVIKAKDAISSAPMRELAARLHPLPDTTLNASNLKYRDFLTVALKIKSEDLFPDNWIYIHDDKVQVGRVQNFRSWSPEMVPDEDVACVGLEYFCFEGDGLWASDDDDLIELAKQEMEILGLCDPKDVVGGAVVRQEKAYPVYDEDYAANVEAMRAELEEKFPTLHLVGRNGMHRYNNQDHAMMTAMLTTENIVAGKRLYDTWCVNEDAEYHEAGDEGAEKAIPARETSDDTDSKGITEDQAAALNSLRGVPERIKPDNAAGDQGRKVA</sequence>
<evidence type="ECO:0000256" key="1">
    <source>
        <dbReference type="SAM" id="MobiDB-lite"/>
    </source>
</evidence>
<dbReference type="OrthoDB" id="9769600at2"/>
<dbReference type="Proteomes" id="UP000460290">
    <property type="component" value="Unassembled WGS sequence"/>
</dbReference>
<feature type="compositionally biased region" description="Basic and acidic residues" evidence="1">
    <location>
        <begin position="484"/>
        <end position="508"/>
    </location>
</feature>
<dbReference type="AlphaFoldDB" id="A0A844Z2S3"/>
<dbReference type="InterPro" id="IPR036188">
    <property type="entry name" value="FAD/NAD-bd_sf"/>
</dbReference>
<keyword evidence="3" id="KW-1185">Reference proteome</keyword>
<dbReference type="RefSeq" id="WP_160612576.1">
    <property type="nucleotide sequence ID" value="NZ_JAUFQM010000001.1"/>
</dbReference>
<feature type="region of interest" description="Disordered" evidence="1">
    <location>
        <begin position="484"/>
        <end position="539"/>
    </location>
</feature>
<dbReference type="GO" id="GO:0008767">
    <property type="term" value="F:UDP-galactopyranose mutase activity"/>
    <property type="evidence" value="ECO:0007669"/>
    <property type="project" value="TreeGrafter"/>
</dbReference>
<dbReference type="GO" id="GO:0050660">
    <property type="term" value="F:flavin adenine dinucleotide binding"/>
    <property type="evidence" value="ECO:0007669"/>
    <property type="project" value="TreeGrafter"/>
</dbReference>
<dbReference type="NCBIfam" id="NF005548">
    <property type="entry name" value="PRK07208.1-4"/>
    <property type="match status" value="1"/>
</dbReference>
<dbReference type="SUPFAM" id="SSF51971">
    <property type="entry name" value="Nucleotide-binding domain"/>
    <property type="match status" value="1"/>
</dbReference>
<dbReference type="Pfam" id="PF13450">
    <property type="entry name" value="NAD_binding_8"/>
    <property type="match status" value="1"/>
</dbReference>
<reference evidence="2 3" key="1">
    <citation type="submission" date="2019-12" db="EMBL/GenBank/DDBJ databases">
        <title>Genomic-based taxomic classification of the family Erythrobacteraceae.</title>
        <authorList>
            <person name="Xu L."/>
        </authorList>
    </citation>
    <scope>NUCLEOTIDE SEQUENCE [LARGE SCALE GENOMIC DNA]</scope>
    <source>
        <strain evidence="2 3">KCTC 42006</strain>
    </source>
</reference>